<gene>
    <name evidence="3" type="ORF">ATEIFO6365_0008052100</name>
</gene>
<evidence type="ECO:0000313" key="4">
    <source>
        <dbReference type="Proteomes" id="UP000452235"/>
    </source>
</evidence>
<reference evidence="3 4" key="1">
    <citation type="submission" date="2020-01" db="EMBL/GenBank/DDBJ databases">
        <title>Aspergillus terreus IFO 6365 whole genome shotgun sequence.</title>
        <authorList>
            <person name="Kanamasa S."/>
            <person name="Takahashi H."/>
        </authorList>
    </citation>
    <scope>NUCLEOTIDE SEQUENCE [LARGE SCALE GENOMIC DNA]</scope>
    <source>
        <strain evidence="3 4">IFO 6365</strain>
    </source>
</reference>
<feature type="compositionally biased region" description="Low complexity" evidence="1">
    <location>
        <begin position="62"/>
        <end position="77"/>
    </location>
</feature>
<evidence type="ECO:0000256" key="2">
    <source>
        <dbReference type="SAM" id="SignalP"/>
    </source>
</evidence>
<protein>
    <submittedName>
        <fullName evidence="3">Uncharacterized protein</fullName>
    </submittedName>
</protein>
<feature type="region of interest" description="Disordered" evidence="1">
    <location>
        <begin position="19"/>
        <end position="105"/>
    </location>
</feature>
<feature type="signal peptide" evidence="2">
    <location>
        <begin position="1"/>
        <end position="17"/>
    </location>
</feature>
<dbReference type="AlphaFoldDB" id="A0A5M3ZB98"/>
<feature type="chain" id="PRO_5043893386" evidence="2">
    <location>
        <begin position="18"/>
        <end position="105"/>
    </location>
</feature>
<evidence type="ECO:0000313" key="3">
    <source>
        <dbReference type="EMBL" id="GFF18577.1"/>
    </source>
</evidence>
<accession>A0A5M3ZB98</accession>
<evidence type="ECO:0000256" key="1">
    <source>
        <dbReference type="SAM" id="MobiDB-lite"/>
    </source>
</evidence>
<comment type="caution">
    <text evidence="3">The sequence shown here is derived from an EMBL/GenBank/DDBJ whole genome shotgun (WGS) entry which is preliminary data.</text>
</comment>
<keyword evidence="2" id="KW-0732">Signal</keyword>
<name>A0A5M3ZB98_ASPTE</name>
<feature type="compositionally biased region" description="Basic and acidic residues" evidence="1">
    <location>
        <begin position="48"/>
        <end position="61"/>
    </location>
</feature>
<dbReference type="Proteomes" id="UP000452235">
    <property type="component" value="Unassembled WGS sequence"/>
</dbReference>
<proteinExistence type="predicted"/>
<keyword evidence="4" id="KW-1185">Reference proteome</keyword>
<organism evidence="3 4">
    <name type="scientific">Aspergillus terreus</name>
    <dbReference type="NCBI Taxonomy" id="33178"/>
    <lineage>
        <taxon>Eukaryota</taxon>
        <taxon>Fungi</taxon>
        <taxon>Dikarya</taxon>
        <taxon>Ascomycota</taxon>
        <taxon>Pezizomycotina</taxon>
        <taxon>Eurotiomycetes</taxon>
        <taxon>Eurotiomycetidae</taxon>
        <taxon>Eurotiales</taxon>
        <taxon>Aspergillaceae</taxon>
        <taxon>Aspergillus</taxon>
        <taxon>Aspergillus subgen. Circumdati</taxon>
    </lineage>
</organism>
<dbReference type="EMBL" id="BLJY01000008">
    <property type="protein sequence ID" value="GFF18577.1"/>
    <property type="molecule type" value="Genomic_DNA"/>
</dbReference>
<sequence>MKLSLLLLSTLAAGVLAVAPGGGEDANHNSSKDVTMPLKDIPLTPDEPGYKPEDEAKDEPTKASSSASPSSTLATSKAPKKTDDESLVGKLMKDLPVPGDILGGL</sequence>